<dbReference type="GO" id="GO:0016887">
    <property type="term" value="F:ATP hydrolysis activity"/>
    <property type="evidence" value="ECO:0007669"/>
    <property type="project" value="InterPro"/>
</dbReference>
<protein>
    <submittedName>
        <fullName evidence="6">Oligopeptide/dipeptide ABC transporter, ATPase subunit</fullName>
    </submittedName>
</protein>
<dbReference type="PANTHER" id="PTHR43776">
    <property type="entry name" value="TRANSPORT ATP-BINDING PROTEIN"/>
    <property type="match status" value="1"/>
</dbReference>
<dbReference type="InterPro" id="IPR003593">
    <property type="entry name" value="AAA+_ATPase"/>
</dbReference>
<evidence type="ECO:0000256" key="3">
    <source>
        <dbReference type="ARBA" id="ARBA00022741"/>
    </source>
</evidence>
<evidence type="ECO:0000256" key="1">
    <source>
        <dbReference type="ARBA" id="ARBA00005417"/>
    </source>
</evidence>
<comment type="similarity">
    <text evidence="1">Belongs to the ABC transporter superfamily.</text>
</comment>
<dbReference type="NCBIfam" id="NF008453">
    <property type="entry name" value="PRK11308.1"/>
    <property type="match status" value="1"/>
</dbReference>
<organism evidence="6 7">
    <name type="scientific">Desulfosudis oleivorans (strain DSM 6200 / JCM 39069 / Hxd3)</name>
    <name type="common">Desulfococcus oleovorans</name>
    <dbReference type="NCBI Taxonomy" id="96561"/>
    <lineage>
        <taxon>Bacteria</taxon>
        <taxon>Pseudomonadati</taxon>
        <taxon>Thermodesulfobacteriota</taxon>
        <taxon>Desulfobacteria</taxon>
        <taxon>Desulfobacterales</taxon>
        <taxon>Desulfosudaceae</taxon>
        <taxon>Desulfosudis</taxon>
    </lineage>
</organism>
<dbReference type="InterPro" id="IPR013563">
    <property type="entry name" value="Oligopep_ABC_C"/>
</dbReference>
<dbReference type="InterPro" id="IPR050319">
    <property type="entry name" value="ABC_transp_ATP-bind"/>
</dbReference>
<evidence type="ECO:0000256" key="2">
    <source>
        <dbReference type="ARBA" id="ARBA00022448"/>
    </source>
</evidence>
<dbReference type="PANTHER" id="PTHR43776:SF7">
    <property type="entry name" value="D,D-DIPEPTIDE TRANSPORT ATP-BINDING PROTEIN DDPF-RELATED"/>
    <property type="match status" value="1"/>
</dbReference>
<evidence type="ECO:0000313" key="7">
    <source>
        <dbReference type="Proteomes" id="UP000008561"/>
    </source>
</evidence>
<dbReference type="STRING" id="96561.Dole_0940"/>
<accession>A8ZWE2</accession>
<sequence length="336" mass="36726">MATSGPNLLEVERLKKYFPVRGGVFLRPVAQVHAVDDISFAIRPGETLGLVGESGCGKTTVGRCVARLYEPTAGAIRFDNTDLAGVRGAALRRLRRHIQMVFQDPFESLNPRHTVGTMLEEPFKIHRIGTAVERRQSVQSLLDRVGLSANAADRFPHEFSGGQRQRIGIARAIALNPRMIICDEPVSALDVSIQSQILNLLLDLQQESGFTCLFIAHDLAVVRHVSDRIAVMYLGKIVEITDADTIYATPLHPYTSALLSAIPIADPTAKRQKQVLYGDVPSPSAPPPGCRFHTRCPHAADICKTSEPSLVPAAFSPAPDHQVACHRAEELKNLLI</sequence>
<dbReference type="FunFam" id="3.40.50.300:FF:000016">
    <property type="entry name" value="Oligopeptide ABC transporter ATP-binding component"/>
    <property type="match status" value="1"/>
</dbReference>
<gene>
    <name evidence="6" type="ordered locus">Dole_0940</name>
</gene>
<dbReference type="NCBIfam" id="TIGR01727">
    <property type="entry name" value="oligo_HPY"/>
    <property type="match status" value="1"/>
</dbReference>
<dbReference type="InterPro" id="IPR017871">
    <property type="entry name" value="ABC_transporter-like_CS"/>
</dbReference>
<dbReference type="InterPro" id="IPR003439">
    <property type="entry name" value="ABC_transporter-like_ATP-bd"/>
</dbReference>
<dbReference type="SMART" id="SM00382">
    <property type="entry name" value="AAA"/>
    <property type="match status" value="1"/>
</dbReference>
<dbReference type="PROSITE" id="PS50893">
    <property type="entry name" value="ABC_TRANSPORTER_2"/>
    <property type="match status" value="1"/>
</dbReference>
<dbReference type="PROSITE" id="PS00211">
    <property type="entry name" value="ABC_TRANSPORTER_1"/>
    <property type="match status" value="1"/>
</dbReference>
<dbReference type="Pfam" id="PF08352">
    <property type="entry name" value="oligo_HPY"/>
    <property type="match status" value="1"/>
</dbReference>
<keyword evidence="4" id="KW-0067">ATP-binding</keyword>
<proteinExistence type="inferred from homology"/>
<evidence type="ECO:0000256" key="4">
    <source>
        <dbReference type="ARBA" id="ARBA00022840"/>
    </source>
</evidence>
<evidence type="ECO:0000259" key="5">
    <source>
        <dbReference type="PROSITE" id="PS50893"/>
    </source>
</evidence>
<dbReference type="CDD" id="cd03257">
    <property type="entry name" value="ABC_NikE_OppD_transporters"/>
    <property type="match status" value="1"/>
</dbReference>
<reference evidence="6 7" key="1">
    <citation type="submission" date="2007-10" db="EMBL/GenBank/DDBJ databases">
        <title>Complete sequence of Desulfococcus oleovorans Hxd3.</title>
        <authorList>
            <consortium name="US DOE Joint Genome Institute"/>
            <person name="Copeland A."/>
            <person name="Lucas S."/>
            <person name="Lapidus A."/>
            <person name="Barry K."/>
            <person name="Glavina del Rio T."/>
            <person name="Dalin E."/>
            <person name="Tice H."/>
            <person name="Pitluck S."/>
            <person name="Kiss H."/>
            <person name="Brettin T."/>
            <person name="Bruce D."/>
            <person name="Detter J.C."/>
            <person name="Han C."/>
            <person name="Schmutz J."/>
            <person name="Larimer F."/>
            <person name="Land M."/>
            <person name="Hauser L."/>
            <person name="Kyrpides N."/>
            <person name="Kim E."/>
            <person name="Wawrik B."/>
            <person name="Richardson P."/>
        </authorList>
    </citation>
    <scope>NUCLEOTIDE SEQUENCE [LARGE SCALE GENOMIC DNA]</scope>
    <source>
        <strain evidence="7">DSM 6200 / JCM 39069 / Hxd3</strain>
    </source>
</reference>
<evidence type="ECO:0000313" key="6">
    <source>
        <dbReference type="EMBL" id="ABW66750.1"/>
    </source>
</evidence>
<dbReference type="Pfam" id="PF00005">
    <property type="entry name" value="ABC_tran"/>
    <property type="match status" value="1"/>
</dbReference>
<keyword evidence="3" id="KW-0547">Nucleotide-binding</keyword>
<dbReference type="AlphaFoldDB" id="A8ZWE2"/>
<feature type="domain" description="ABC transporter" evidence="5">
    <location>
        <begin position="9"/>
        <end position="259"/>
    </location>
</feature>
<dbReference type="Proteomes" id="UP000008561">
    <property type="component" value="Chromosome"/>
</dbReference>
<dbReference type="GO" id="GO:0005524">
    <property type="term" value="F:ATP binding"/>
    <property type="evidence" value="ECO:0007669"/>
    <property type="project" value="UniProtKB-KW"/>
</dbReference>
<dbReference type="GO" id="GO:0015833">
    <property type="term" value="P:peptide transport"/>
    <property type="evidence" value="ECO:0007669"/>
    <property type="project" value="InterPro"/>
</dbReference>
<dbReference type="RefSeq" id="WP_012174368.1">
    <property type="nucleotide sequence ID" value="NC_009943.1"/>
</dbReference>
<dbReference type="OrthoDB" id="9809450at2"/>
<dbReference type="GO" id="GO:0055085">
    <property type="term" value="P:transmembrane transport"/>
    <property type="evidence" value="ECO:0007669"/>
    <property type="project" value="UniProtKB-ARBA"/>
</dbReference>
<dbReference type="InterPro" id="IPR027417">
    <property type="entry name" value="P-loop_NTPase"/>
</dbReference>
<dbReference type="SUPFAM" id="SSF52540">
    <property type="entry name" value="P-loop containing nucleoside triphosphate hydrolases"/>
    <property type="match status" value="1"/>
</dbReference>
<dbReference type="HOGENOM" id="CLU_000604_1_23_7"/>
<dbReference type="eggNOG" id="COG4608">
    <property type="taxonomic scope" value="Bacteria"/>
</dbReference>
<name>A8ZWE2_DESOH</name>
<dbReference type="EMBL" id="CP000859">
    <property type="protein sequence ID" value="ABW66750.1"/>
    <property type="molecule type" value="Genomic_DNA"/>
</dbReference>
<keyword evidence="7" id="KW-1185">Reference proteome</keyword>
<dbReference type="KEGG" id="dol:Dole_0940"/>
<keyword evidence="2" id="KW-0813">Transport</keyword>
<dbReference type="Gene3D" id="3.40.50.300">
    <property type="entry name" value="P-loop containing nucleotide triphosphate hydrolases"/>
    <property type="match status" value="1"/>
</dbReference>